<dbReference type="Pfam" id="PF00149">
    <property type="entry name" value="Metallophos"/>
    <property type="match status" value="1"/>
</dbReference>
<keyword evidence="3" id="KW-0812">Transmembrane</keyword>
<dbReference type="GO" id="GO:0003993">
    <property type="term" value="F:acid phosphatase activity"/>
    <property type="evidence" value="ECO:0007669"/>
    <property type="project" value="UniProtKB-EC"/>
</dbReference>
<accession>A0A422PTP0</accession>
<dbReference type="InterPro" id="IPR004843">
    <property type="entry name" value="Calcineurin-like_PHP"/>
</dbReference>
<feature type="domain" description="Calcineurin-like phosphoesterase" evidence="4">
    <location>
        <begin position="241"/>
        <end position="461"/>
    </location>
</feature>
<organism evidence="5 6">
    <name type="scientific">Trypanosoma conorhini</name>
    <dbReference type="NCBI Taxonomy" id="83891"/>
    <lineage>
        <taxon>Eukaryota</taxon>
        <taxon>Discoba</taxon>
        <taxon>Euglenozoa</taxon>
        <taxon>Kinetoplastea</taxon>
        <taxon>Metakinetoplastina</taxon>
        <taxon>Trypanosomatida</taxon>
        <taxon>Trypanosomatidae</taxon>
        <taxon>Trypanosoma</taxon>
    </lineage>
</organism>
<dbReference type="InterPro" id="IPR029052">
    <property type="entry name" value="Metallo-depent_PP-like"/>
</dbReference>
<keyword evidence="1" id="KW-0732">Signal</keyword>
<evidence type="ECO:0000256" key="3">
    <source>
        <dbReference type="SAM" id="Phobius"/>
    </source>
</evidence>
<keyword evidence="6" id="KW-1185">Reference proteome</keyword>
<keyword evidence="2 5" id="KW-0378">Hydrolase</keyword>
<keyword evidence="3" id="KW-0472">Membrane</keyword>
<dbReference type="PANTHER" id="PTHR10161:SF14">
    <property type="entry name" value="TARTRATE-RESISTANT ACID PHOSPHATASE TYPE 5"/>
    <property type="match status" value="1"/>
</dbReference>
<dbReference type="SUPFAM" id="SSF56300">
    <property type="entry name" value="Metallo-dependent phosphatases"/>
    <property type="match status" value="1"/>
</dbReference>
<gene>
    <name evidence="5" type="ORF">Tco025E_03577</name>
</gene>
<dbReference type="InterPro" id="IPR051558">
    <property type="entry name" value="Metallophosphoesterase_PAP"/>
</dbReference>
<dbReference type="EC" id="3.1.3.2" evidence="5"/>
<name>A0A422PTP0_9TRYP</name>
<evidence type="ECO:0000256" key="1">
    <source>
        <dbReference type="ARBA" id="ARBA00022729"/>
    </source>
</evidence>
<dbReference type="PANTHER" id="PTHR10161">
    <property type="entry name" value="TARTRATE-RESISTANT ACID PHOSPHATASE TYPE 5"/>
    <property type="match status" value="1"/>
</dbReference>
<comment type="caution">
    <text evidence="5">The sequence shown here is derived from an EMBL/GenBank/DDBJ whole genome shotgun (WGS) entry which is preliminary data.</text>
</comment>
<dbReference type="Proteomes" id="UP000284403">
    <property type="component" value="Unassembled WGS sequence"/>
</dbReference>
<dbReference type="GeneID" id="40317188"/>
<dbReference type="RefSeq" id="XP_029229343.1">
    <property type="nucleotide sequence ID" value="XM_029370495.1"/>
</dbReference>
<reference evidence="5 6" key="1">
    <citation type="journal article" date="2018" name="BMC Genomics">
        <title>Genomic comparison of Trypanosoma conorhini and Trypanosoma rangeli to Trypanosoma cruzi strains of high and low virulence.</title>
        <authorList>
            <person name="Bradwell K.R."/>
            <person name="Koparde V.N."/>
            <person name="Matveyev A.V."/>
            <person name="Serrano M.G."/>
            <person name="Alves J.M."/>
            <person name="Parikh H."/>
            <person name="Huang B."/>
            <person name="Lee V."/>
            <person name="Espinosa-Alvarez O."/>
            <person name="Ortiz P.A."/>
            <person name="Costa-Martins A.G."/>
            <person name="Teixeira M.M."/>
            <person name="Buck G.A."/>
        </authorList>
    </citation>
    <scope>NUCLEOTIDE SEQUENCE [LARGE SCALE GENOMIC DNA]</scope>
    <source>
        <strain evidence="5 6">025E</strain>
    </source>
</reference>
<evidence type="ECO:0000313" key="5">
    <source>
        <dbReference type="EMBL" id="RNF20847.1"/>
    </source>
</evidence>
<evidence type="ECO:0000256" key="2">
    <source>
        <dbReference type="ARBA" id="ARBA00022801"/>
    </source>
</evidence>
<dbReference type="OrthoDB" id="411211at2759"/>
<keyword evidence="3" id="KW-1133">Transmembrane helix</keyword>
<sequence>MGNAVPLFRIIRRGNRSGDHDGHSGLLAREPRGALGWARVFLVMLSGTLLLCLVAFCSYRDGPSGPIIRMLPSEHPPQAGLTELANGTRFWLRGSWGRIVSVTDGCRAHPRFESFALACKSASGKLTSLVVMLELMPLLVIHGVHCKECHLPFSGQVEVEKTPAADLKQTEALSPRVVQNAKVTLPPLPQSCRRFRRDEKDEWGFGIQGLLPSDCMVRFDLLVSLSSHATEVAKAVPPICFAAIGDWGGATPNQGFVIKHLQRLMRRHWVKFLVSTGDNFYPSGVSSVRDQAWSTTFEKPFSDVAFQAVPFLISVGNHDLRGKLSAQIGYGKRSARWYFPASHYGASIPLVQACSDVTAGGATAVLVNDTTESCAADLLDMYVLNSYADGSWQQQVADGTDFFSRRLRGRNHRWRLVVNHETVFSGSMHGMHLARNRPFRRRALPFLAKHEIHMYLNGDDHLLEVHRYEETDFITSGAGGGALLYASFARLPTTLWRPEKIPGTDGNGEKFVLGFTLHCTVPFSDVLLTTLYNVNETHAEILYNHTTCYGRSCFIN</sequence>
<evidence type="ECO:0000259" key="4">
    <source>
        <dbReference type="Pfam" id="PF00149"/>
    </source>
</evidence>
<dbReference type="Gene3D" id="3.60.21.10">
    <property type="match status" value="1"/>
</dbReference>
<feature type="transmembrane region" description="Helical" evidence="3">
    <location>
        <begin position="36"/>
        <end position="59"/>
    </location>
</feature>
<dbReference type="EMBL" id="MKKU01000169">
    <property type="protein sequence ID" value="RNF20847.1"/>
    <property type="molecule type" value="Genomic_DNA"/>
</dbReference>
<proteinExistence type="predicted"/>
<dbReference type="AlphaFoldDB" id="A0A422PTP0"/>
<protein>
    <submittedName>
        <fullName evidence="5">Putative tartrate-resistant acid phosphatase type 5</fullName>
        <ecNumber evidence="5">3.1.3.2</ecNumber>
    </submittedName>
</protein>
<evidence type="ECO:0000313" key="6">
    <source>
        <dbReference type="Proteomes" id="UP000284403"/>
    </source>
</evidence>